<name>A0AAV6ZSG0_ENGPU</name>
<protein>
    <submittedName>
        <fullName evidence="2">Uncharacterized protein</fullName>
    </submittedName>
</protein>
<organism evidence="2 3">
    <name type="scientific">Engystomops pustulosus</name>
    <name type="common">Tungara frog</name>
    <name type="synonym">Physalaemus pustulosus</name>
    <dbReference type="NCBI Taxonomy" id="76066"/>
    <lineage>
        <taxon>Eukaryota</taxon>
        <taxon>Metazoa</taxon>
        <taxon>Chordata</taxon>
        <taxon>Craniata</taxon>
        <taxon>Vertebrata</taxon>
        <taxon>Euteleostomi</taxon>
        <taxon>Amphibia</taxon>
        <taxon>Batrachia</taxon>
        <taxon>Anura</taxon>
        <taxon>Neobatrachia</taxon>
        <taxon>Hyloidea</taxon>
        <taxon>Leptodactylidae</taxon>
        <taxon>Leiuperinae</taxon>
        <taxon>Engystomops</taxon>
    </lineage>
</organism>
<evidence type="ECO:0000313" key="3">
    <source>
        <dbReference type="Proteomes" id="UP000824782"/>
    </source>
</evidence>
<feature type="transmembrane region" description="Helical" evidence="1">
    <location>
        <begin position="20"/>
        <end position="39"/>
    </location>
</feature>
<keyword evidence="1" id="KW-0812">Transmembrane</keyword>
<accession>A0AAV6ZSG0</accession>
<keyword evidence="1" id="KW-0472">Membrane</keyword>
<dbReference type="Proteomes" id="UP000824782">
    <property type="component" value="Unassembled WGS sequence"/>
</dbReference>
<proteinExistence type="predicted"/>
<sequence>MDDGVRHWSREAFGGGALNRFALISIYLGLCFFFVSGFLEIKHLPIVWCVEWTAYGFQDASHGSEMSLYCLYIHIPADRGQP</sequence>
<keyword evidence="1" id="KW-1133">Transmembrane helix</keyword>
<gene>
    <name evidence="2" type="ORF">GDO81_023352</name>
</gene>
<dbReference type="AlphaFoldDB" id="A0AAV6ZSG0"/>
<keyword evidence="3" id="KW-1185">Reference proteome</keyword>
<evidence type="ECO:0000313" key="2">
    <source>
        <dbReference type="EMBL" id="KAG8548968.1"/>
    </source>
</evidence>
<evidence type="ECO:0000256" key="1">
    <source>
        <dbReference type="SAM" id="Phobius"/>
    </source>
</evidence>
<comment type="caution">
    <text evidence="2">The sequence shown here is derived from an EMBL/GenBank/DDBJ whole genome shotgun (WGS) entry which is preliminary data.</text>
</comment>
<dbReference type="EMBL" id="WNYA01000280">
    <property type="protein sequence ID" value="KAG8548968.1"/>
    <property type="molecule type" value="Genomic_DNA"/>
</dbReference>
<reference evidence="2" key="1">
    <citation type="thesis" date="2020" institute="ProQuest LLC" country="789 East Eisenhower Parkway, Ann Arbor, MI, USA">
        <title>Comparative Genomics and Chromosome Evolution.</title>
        <authorList>
            <person name="Mudd A.B."/>
        </authorList>
    </citation>
    <scope>NUCLEOTIDE SEQUENCE</scope>
    <source>
        <strain evidence="2">237g6f4</strain>
        <tissue evidence="2">Blood</tissue>
    </source>
</reference>